<keyword evidence="2" id="KW-1185">Reference proteome</keyword>
<gene>
    <name evidence="1" type="ORF">PSYICH_LOCUS12336</name>
</gene>
<proteinExistence type="predicted"/>
<name>A0A9P0D6X2_9CUCU</name>
<dbReference type="Proteomes" id="UP001153636">
    <property type="component" value="Chromosome 6"/>
</dbReference>
<accession>A0A9P0D6X2</accession>
<evidence type="ECO:0000313" key="1">
    <source>
        <dbReference type="EMBL" id="CAH1111534.1"/>
    </source>
</evidence>
<sequence>MKKEDGSDYKEYSLKCMWNSTAKTLQEIYYLKKFNRKIDPFQGVEFKSARDARNAKRRELQKFSEKRKRSSTALSLKHIHDIIDKLDEQTPDGLQKIFYYLASVELAWRDGEDATCWTEYFKFETSEEGKKTGRLEYNPIFTKICQVVDFKCSKSAILPS</sequence>
<dbReference type="AlphaFoldDB" id="A0A9P0D6X2"/>
<dbReference type="EMBL" id="OV651818">
    <property type="protein sequence ID" value="CAH1111534.1"/>
    <property type="molecule type" value="Genomic_DNA"/>
</dbReference>
<reference evidence="1" key="1">
    <citation type="submission" date="2022-01" db="EMBL/GenBank/DDBJ databases">
        <authorList>
            <person name="King R."/>
        </authorList>
    </citation>
    <scope>NUCLEOTIDE SEQUENCE</scope>
</reference>
<evidence type="ECO:0000313" key="2">
    <source>
        <dbReference type="Proteomes" id="UP001153636"/>
    </source>
</evidence>
<protein>
    <submittedName>
        <fullName evidence="1">Uncharacterized protein</fullName>
    </submittedName>
</protein>
<organism evidence="1 2">
    <name type="scientific">Psylliodes chrysocephalus</name>
    <dbReference type="NCBI Taxonomy" id="3402493"/>
    <lineage>
        <taxon>Eukaryota</taxon>
        <taxon>Metazoa</taxon>
        <taxon>Ecdysozoa</taxon>
        <taxon>Arthropoda</taxon>
        <taxon>Hexapoda</taxon>
        <taxon>Insecta</taxon>
        <taxon>Pterygota</taxon>
        <taxon>Neoptera</taxon>
        <taxon>Endopterygota</taxon>
        <taxon>Coleoptera</taxon>
        <taxon>Polyphaga</taxon>
        <taxon>Cucujiformia</taxon>
        <taxon>Chrysomeloidea</taxon>
        <taxon>Chrysomelidae</taxon>
        <taxon>Galerucinae</taxon>
        <taxon>Alticini</taxon>
        <taxon>Psylliodes</taxon>
    </lineage>
</organism>
<dbReference type="OrthoDB" id="6771747at2759"/>